<dbReference type="EMBL" id="QGGL01000028">
    <property type="protein sequence ID" value="PWK05056.1"/>
    <property type="molecule type" value="Genomic_DNA"/>
</dbReference>
<protein>
    <submittedName>
        <fullName evidence="1">Uncharacterized protein</fullName>
    </submittedName>
</protein>
<keyword evidence="2" id="KW-1185">Reference proteome</keyword>
<proteinExistence type="predicted"/>
<dbReference type="Proteomes" id="UP000245634">
    <property type="component" value="Unassembled WGS sequence"/>
</dbReference>
<name>A0A316D6W7_9BACL</name>
<comment type="caution">
    <text evidence="1">The sequence shown here is derived from an EMBL/GenBank/DDBJ whole genome shotgun (WGS) entry which is preliminary data.</text>
</comment>
<organism evidence="1 2">
    <name type="scientific">Tumebacillus permanentifrigoris</name>
    <dbReference type="NCBI Taxonomy" id="378543"/>
    <lineage>
        <taxon>Bacteria</taxon>
        <taxon>Bacillati</taxon>
        <taxon>Bacillota</taxon>
        <taxon>Bacilli</taxon>
        <taxon>Bacillales</taxon>
        <taxon>Alicyclobacillaceae</taxon>
        <taxon>Tumebacillus</taxon>
    </lineage>
</organism>
<sequence>MLKLRNLVFAALLVVVSATFTGCGGNMASHEMQGMDMHQMNMHE</sequence>
<gene>
    <name evidence="1" type="ORF">C7459_12827</name>
</gene>
<accession>A0A316D6W7</accession>
<dbReference type="RefSeq" id="WP_281272798.1">
    <property type="nucleotide sequence ID" value="NZ_QGGL01000028.1"/>
</dbReference>
<reference evidence="1 2" key="1">
    <citation type="submission" date="2018-05" db="EMBL/GenBank/DDBJ databases">
        <title>Genomic Encyclopedia of Type Strains, Phase IV (KMG-IV): sequencing the most valuable type-strain genomes for metagenomic binning, comparative biology and taxonomic classification.</title>
        <authorList>
            <person name="Goeker M."/>
        </authorList>
    </citation>
    <scope>NUCLEOTIDE SEQUENCE [LARGE SCALE GENOMIC DNA]</scope>
    <source>
        <strain evidence="1 2">DSM 18773</strain>
    </source>
</reference>
<evidence type="ECO:0000313" key="1">
    <source>
        <dbReference type="EMBL" id="PWK05056.1"/>
    </source>
</evidence>
<evidence type="ECO:0000313" key="2">
    <source>
        <dbReference type="Proteomes" id="UP000245634"/>
    </source>
</evidence>
<dbReference type="AlphaFoldDB" id="A0A316D6W7"/>
<dbReference type="PROSITE" id="PS51257">
    <property type="entry name" value="PROKAR_LIPOPROTEIN"/>
    <property type="match status" value="1"/>
</dbReference>